<accession>A0A0D4BVK8</accession>
<dbReference type="Proteomes" id="UP000061839">
    <property type="component" value="Chromosome"/>
</dbReference>
<organism evidence="1 2">
    <name type="scientific">Psychromicrobium lacuslunae</name>
    <dbReference type="NCBI Taxonomy" id="1618207"/>
    <lineage>
        <taxon>Bacteria</taxon>
        <taxon>Bacillati</taxon>
        <taxon>Actinomycetota</taxon>
        <taxon>Actinomycetes</taxon>
        <taxon>Micrococcales</taxon>
        <taxon>Micrococcaceae</taxon>
        <taxon>Psychromicrobium</taxon>
    </lineage>
</organism>
<proteinExistence type="predicted"/>
<name>A0A0D4BVK8_9MICC</name>
<dbReference type="STRING" id="1618207.UM93_01045"/>
<gene>
    <name evidence="1" type="ORF">UM93_01045</name>
</gene>
<dbReference type="HOGENOM" id="CLU_2044850_0_0_11"/>
<protein>
    <submittedName>
        <fullName evidence="1">Uncharacterized protein</fullName>
    </submittedName>
</protein>
<reference evidence="1 2" key="1">
    <citation type="journal article" date="2015" name="Genome Announc.">
        <title>Complete Genome Sequencing of Protease-Producing Novel Arthrobacter sp. Strain IHBB 11108 Using PacBio Single-Molecule Real-Time Sequencing Technology.</title>
        <authorList>
            <person name="Kiran S."/>
            <person name="Swarnkar M.K."/>
            <person name="Pal M."/>
            <person name="Thakur R."/>
            <person name="Tewari R."/>
            <person name="Singh A.K."/>
            <person name="Gulati A."/>
        </authorList>
    </citation>
    <scope>NUCLEOTIDE SEQUENCE [LARGE SCALE GENOMIC DNA]</scope>
    <source>
        <strain evidence="1 2">IHBB 11108</strain>
    </source>
</reference>
<sequence length="120" mass="13536">MSAAEVHSAMKEVLQENGKLRIHAEHPDWIWVSLSKTADRVGYWMGAYFSTDAAGTTLTLGIWTKTFRGYDYGRSRRRITRLLNSLTSKIAPAEMIPLTYQPSAPVPVSHFAQQPTEQKI</sequence>
<dbReference type="KEGG" id="ari:UM93_01045"/>
<dbReference type="EMBL" id="CP011005">
    <property type="protein sequence ID" value="AJT40482.1"/>
    <property type="molecule type" value="Genomic_DNA"/>
</dbReference>
<evidence type="ECO:0000313" key="2">
    <source>
        <dbReference type="Proteomes" id="UP000061839"/>
    </source>
</evidence>
<dbReference type="AlphaFoldDB" id="A0A0D4BVK8"/>
<evidence type="ECO:0000313" key="1">
    <source>
        <dbReference type="EMBL" id="AJT40482.1"/>
    </source>
</evidence>
<keyword evidence="2" id="KW-1185">Reference proteome</keyword>
<dbReference type="PATRIC" id="fig|1618207.4.peg.216"/>